<name>A0A921LE36_9FIRM</name>
<comment type="caution">
    <text evidence="1">The sequence shown here is derived from an EMBL/GenBank/DDBJ whole genome shotgun (WGS) entry which is preliminary data.</text>
</comment>
<evidence type="ECO:0000313" key="2">
    <source>
        <dbReference type="Proteomes" id="UP000769156"/>
    </source>
</evidence>
<evidence type="ECO:0000313" key="1">
    <source>
        <dbReference type="EMBL" id="HJF93833.1"/>
    </source>
</evidence>
<organism evidence="1 2">
    <name type="scientific">Lachnoclostridium phocaeense</name>
    <dbReference type="NCBI Taxonomy" id="1871021"/>
    <lineage>
        <taxon>Bacteria</taxon>
        <taxon>Bacillati</taxon>
        <taxon>Bacillota</taxon>
        <taxon>Clostridia</taxon>
        <taxon>Lachnospirales</taxon>
        <taxon>Lachnospiraceae</taxon>
    </lineage>
</organism>
<accession>A0A921LE36</accession>
<sequence length="279" mass="31719">MAQAESEKNRLAGRERHLQEIQSFTLLSDVFASVVLKDIPACQHVLRILTGRQKLCLCQVKTQYSISRAVSRGARLDVFAEDLEGNLYAVEIQRKKEPDHPRRVRFYRAMAAGEFLEKGKEYAELPELDIFYVSEKDIWKKGKTVYLVRNYLGDGGSVYEDGSHITFVNTEVDDQSEIAGLMQYFRTADPEDDSQDDLSRRVRYLKCEEGGLELMCDITDRIEQRGREEGRIEGKMEAKHESACSLAEMGMPVEQIARALKESVSLVQEWISEGAAPAK</sequence>
<dbReference type="Pfam" id="PF12784">
    <property type="entry name" value="PDDEXK_2"/>
    <property type="match status" value="1"/>
</dbReference>
<reference evidence="1" key="2">
    <citation type="submission" date="2021-09" db="EMBL/GenBank/DDBJ databases">
        <authorList>
            <person name="Gilroy R."/>
        </authorList>
    </citation>
    <scope>NUCLEOTIDE SEQUENCE</scope>
    <source>
        <strain evidence="1">ChiSjej5B23-16112</strain>
    </source>
</reference>
<dbReference type="Proteomes" id="UP000769156">
    <property type="component" value="Unassembled WGS sequence"/>
</dbReference>
<protein>
    <submittedName>
        <fullName evidence="1">PD-(D/E)XK nuclease family transposase</fullName>
    </submittedName>
</protein>
<reference evidence="1" key="1">
    <citation type="journal article" date="2021" name="PeerJ">
        <title>Extensive microbial diversity within the chicken gut microbiome revealed by metagenomics and culture.</title>
        <authorList>
            <person name="Gilroy R."/>
            <person name="Ravi A."/>
            <person name="Getino M."/>
            <person name="Pursley I."/>
            <person name="Horton D.L."/>
            <person name="Alikhan N.F."/>
            <person name="Baker D."/>
            <person name="Gharbi K."/>
            <person name="Hall N."/>
            <person name="Watson M."/>
            <person name="Adriaenssens E.M."/>
            <person name="Foster-Nyarko E."/>
            <person name="Jarju S."/>
            <person name="Secka A."/>
            <person name="Antonio M."/>
            <person name="Oren A."/>
            <person name="Chaudhuri R.R."/>
            <person name="La Ragione R."/>
            <person name="Hildebrand F."/>
            <person name="Pallen M.J."/>
        </authorList>
    </citation>
    <scope>NUCLEOTIDE SEQUENCE</scope>
    <source>
        <strain evidence="1">ChiSjej5B23-16112</strain>
    </source>
</reference>
<gene>
    <name evidence="1" type="ORF">K8V82_03475</name>
</gene>
<dbReference type="AlphaFoldDB" id="A0A921LE36"/>
<proteinExistence type="predicted"/>
<dbReference type="EMBL" id="DYVY01000057">
    <property type="protein sequence ID" value="HJF93833.1"/>
    <property type="molecule type" value="Genomic_DNA"/>
</dbReference>